<dbReference type="RefSeq" id="WP_153748944.1">
    <property type="nucleotide sequence ID" value="NZ_BAAADI010000035.1"/>
</dbReference>
<organism evidence="1 2">
    <name type="scientific">Rhodovulum strictum</name>
    <dbReference type="NCBI Taxonomy" id="58314"/>
    <lineage>
        <taxon>Bacteria</taxon>
        <taxon>Pseudomonadati</taxon>
        <taxon>Pseudomonadota</taxon>
        <taxon>Alphaproteobacteria</taxon>
        <taxon>Rhodobacterales</taxon>
        <taxon>Paracoccaceae</taxon>
        <taxon>Rhodovulum</taxon>
    </lineage>
</organism>
<dbReference type="AlphaFoldDB" id="A0A844BGD5"/>
<accession>A0A844BGD5</accession>
<reference evidence="1 2" key="1">
    <citation type="submission" date="2019-11" db="EMBL/GenBank/DDBJ databases">
        <title>Draft Whole-Genome sequence of the marine photosynthetic bacterium Rhodovulum strictum DSM 11289.</title>
        <authorList>
            <person name="Kyndt J.A."/>
            <person name="Meyer T.E."/>
        </authorList>
    </citation>
    <scope>NUCLEOTIDE SEQUENCE [LARGE SCALE GENOMIC DNA]</scope>
    <source>
        <strain evidence="1 2">DSM 11289</strain>
    </source>
</reference>
<keyword evidence="2" id="KW-1185">Reference proteome</keyword>
<dbReference type="OrthoDB" id="7866614at2"/>
<dbReference type="Proteomes" id="UP000466730">
    <property type="component" value="Unassembled WGS sequence"/>
</dbReference>
<proteinExistence type="predicted"/>
<evidence type="ECO:0000313" key="1">
    <source>
        <dbReference type="EMBL" id="MRH21649.1"/>
    </source>
</evidence>
<protein>
    <submittedName>
        <fullName evidence="1">Uncharacterized protein</fullName>
    </submittedName>
</protein>
<sequence length="141" mass="14920">METRAFGTIRLEDGQATLPVGPGLLRPAGLDMLATLGDRVAMAAAAEFLDALPKHLATVRQHLMDGLDTAPERFASLFPELATSSATPADRLWTSLDLRSVWTDNDATVTLEFARDGAEDGPVLAAAFALDGTLRDLAVTA</sequence>
<dbReference type="EMBL" id="WJPO01000017">
    <property type="protein sequence ID" value="MRH21649.1"/>
    <property type="molecule type" value="Genomic_DNA"/>
</dbReference>
<name>A0A844BGD5_9RHOB</name>
<evidence type="ECO:0000313" key="2">
    <source>
        <dbReference type="Proteomes" id="UP000466730"/>
    </source>
</evidence>
<comment type="caution">
    <text evidence="1">The sequence shown here is derived from an EMBL/GenBank/DDBJ whole genome shotgun (WGS) entry which is preliminary data.</text>
</comment>
<gene>
    <name evidence="1" type="ORF">GH815_11650</name>
</gene>